<evidence type="ECO:0000256" key="3">
    <source>
        <dbReference type="SAM" id="SignalP"/>
    </source>
</evidence>
<evidence type="ECO:0000259" key="4">
    <source>
        <dbReference type="SMART" id="SM00198"/>
    </source>
</evidence>
<dbReference type="AlphaFoldDB" id="A0A9Q1B8C6"/>
<organism evidence="5 6">
    <name type="scientific">Phrynocephalus forsythii</name>
    <dbReference type="NCBI Taxonomy" id="171643"/>
    <lineage>
        <taxon>Eukaryota</taxon>
        <taxon>Metazoa</taxon>
        <taxon>Chordata</taxon>
        <taxon>Craniata</taxon>
        <taxon>Vertebrata</taxon>
        <taxon>Euteleostomi</taxon>
        <taxon>Lepidosauria</taxon>
        <taxon>Squamata</taxon>
        <taxon>Bifurcata</taxon>
        <taxon>Unidentata</taxon>
        <taxon>Episquamata</taxon>
        <taxon>Toxicofera</taxon>
        <taxon>Iguania</taxon>
        <taxon>Acrodonta</taxon>
        <taxon>Agamidae</taxon>
        <taxon>Agaminae</taxon>
        <taxon>Phrynocephalus</taxon>
    </lineage>
</organism>
<keyword evidence="3" id="KW-0732">Signal</keyword>
<feature type="domain" description="SCP" evidence="4">
    <location>
        <begin position="319"/>
        <end position="450"/>
    </location>
</feature>
<dbReference type="PRINTS" id="PR00837">
    <property type="entry name" value="V5TPXLIKE"/>
</dbReference>
<feature type="domain" description="SCP" evidence="4">
    <location>
        <begin position="476"/>
        <end position="586"/>
    </location>
</feature>
<evidence type="ECO:0000256" key="2">
    <source>
        <dbReference type="ARBA" id="ARBA00023157"/>
    </source>
</evidence>
<comment type="similarity">
    <text evidence="1">Belongs to the CRISP family.</text>
</comment>
<dbReference type="InterPro" id="IPR042076">
    <property type="entry name" value="Crisp-like_dom"/>
</dbReference>
<dbReference type="Proteomes" id="UP001142489">
    <property type="component" value="Unassembled WGS sequence"/>
</dbReference>
<reference evidence="5" key="1">
    <citation type="journal article" date="2023" name="DNA Res.">
        <title>Chromosome-level genome assembly of Phrynocephalus forsythii using third-generation DNA sequencing and Hi-C analysis.</title>
        <authorList>
            <person name="Qi Y."/>
            <person name="Zhao W."/>
            <person name="Zhao Y."/>
            <person name="Niu C."/>
            <person name="Cao S."/>
            <person name="Zhang Y."/>
        </authorList>
    </citation>
    <scope>NUCLEOTIDE SEQUENCE</scope>
    <source>
        <tissue evidence="5">Muscle</tissue>
    </source>
</reference>
<protein>
    <recommendedName>
        <fullName evidence="4">SCP domain-containing protein</fullName>
    </recommendedName>
</protein>
<dbReference type="CDD" id="cd05383">
    <property type="entry name" value="CAP_CRISP"/>
    <property type="match status" value="1"/>
</dbReference>
<proteinExistence type="inferred from homology"/>
<feature type="domain" description="SCP" evidence="4">
    <location>
        <begin position="33"/>
        <end position="176"/>
    </location>
</feature>
<accession>A0A9Q1B8C6</accession>
<dbReference type="SUPFAM" id="SSF55797">
    <property type="entry name" value="PR-1-like"/>
    <property type="match status" value="4"/>
</dbReference>
<dbReference type="InterPro" id="IPR001283">
    <property type="entry name" value="CRISP-related"/>
</dbReference>
<comment type="caution">
    <text evidence="5">The sequence shown here is derived from an EMBL/GenBank/DDBJ whole genome shotgun (WGS) entry which is preliminary data.</text>
</comment>
<dbReference type="SMART" id="SM00198">
    <property type="entry name" value="SCP"/>
    <property type="match status" value="3"/>
</dbReference>
<dbReference type="InterPro" id="IPR034117">
    <property type="entry name" value="SCP_CRISP"/>
</dbReference>
<dbReference type="FunFam" id="3.40.33.10:FF:000005">
    <property type="entry name" value="Cysteine-rich secretory protein 2"/>
    <property type="match status" value="1"/>
</dbReference>
<evidence type="ECO:0000256" key="1">
    <source>
        <dbReference type="ARBA" id="ARBA00009923"/>
    </source>
</evidence>
<feature type="chain" id="PRO_5040457267" description="SCP domain-containing protein" evidence="3">
    <location>
        <begin position="22"/>
        <end position="590"/>
    </location>
</feature>
<dbReference type="SUPFAM" id="SSF57546">
    <property type="entry name" value="Crisp domain-like"/>
    <property type="match status" value="1"/>
</dbReference>
<dbReference type="InterPro" id="IPR035940">
    <property type="entry name" value="CAP_sf"/>
</dbReference>
<dbReference type="Gene3D" id="1.10.10.740">
    <property type="entry name" value="Crisp domain"/>
    <property type="match status" value="1"/>
</dbReference>
<keyword evidence="6" id="KW-1185">Reference proteome</keyword>
<keyword evidence="2" id="KW-1015">Disulfide bond</keyword>
<dbReference type="OrthoDB" id="737510at2759"/>
<dbReference type="PANTHER" id="PTHR10334">
    <property type="entry name" value="CYSTEINE-RICH SECRETORY PROTEIN-RELATED"/>
    <property type="match status" value="1"/>
</dbReference>
<dbReference type="Gene3D" id="3.40.33.10">
    <property type="entry name" value="CAP"/>
    <property type="match status" value="3"/>
</dbReference>
<dbReference type="Pfam" id="PF00188">
    <property type="entry name" value="CAP"/>
    <property type="match status" value="3"/>
</dbReference>
<evidence type="ECO:0000313" key="6">
    <source>
        <dbReference type="Proteomes" id="UP001142489"/>
    </source>
</evidence>
<sequence>MAMFGLFVGLVALMLHPSIQAADIDPYMTTKANQQRVIVDKHNSLRRAVKPPARNMLRMEWNSQAASHAQSWANQCSLKQSTYESRMINGKSCGENIFMSSIIVPWPYVIQKWFDEGKNFQYGSGATSPNARIGVYTQVVWYNSYQVGCAVAVCPGQPVYKYFYVCRYCPAGNRIDQINTPYKKGTPCGDCPKACDKGLCTNPCKHSDKYINCPGMKKTYGCGIPLMKDCQASYSSTHAVSILQTSLPETGSSAKPIVVFIAIKTMYSTKGTALGYPGVLKIVMTSFWLHVCLLALVLYQSGVQGSDHEYDAFMTTKGNQQKKIVNKHNSLRRSVQPPASNMLKMEWNSEIASNAQHWANQCTLKQGTAERKKINGVHCGENIFTSSTPFPWSKVIQNWYDNGKNFQYGIGATSPKAKTGVYTQATSHVAASMTTLQHQKEIVEKHNALRRTVQPPASNMLRMTEAIKIAGLTSKAAEKEIVDKHNALRRSVKPPASNMLRMEWDPKAAKNAQHWAEKCTFSHSPGRKRTVNGTLCGENIFMATAAASWSTAIESWYDESKYYKYGVGPVTPGAMTGHYTQTLMMSLAVI</sequence>
<gene>
    <name evidence="5" type="ORF">JRQ81_001387</name>
</gene>
<evidence type="ECO:0000313" key="5">
    <source>
        <dbReference type="EMBL" id="KAJ7345437.1"/>
    </source>
</evidence>
<feature type="signal peptide" evidence="3">
    <location>
        <begin position="1"/>
        <end position="21"/>
    </location>
</feature>
<dbReference type="Pfam" id="PF08562">
    <property type="entry name" value="Crisp"/>
    <property type="match status" value="1"/>
</dbReference>
<dbReference type="InterPro" id="IPR013871">
    <property type="entry name" value="Cysteine_rich_secretory"/>
</dbReference>
<dbReference type="InterPro" id="IPR014044">
    <property type="entry name" value="CAP_dom"/>
</dbReference>
<dbReference type="EMBL" id="JAPFRF010000001">
    <property type="protein sequence ID" value="KAJ7345437.1"/>
    <property type="molecule type" value="Genomic_DNA"/>
</dbReference>
<name>A0A9Q1B8C6_9SAUR</name>